<protein>
    <recommendedName>
        <fullName evidence="4">Entry exclusion lipoprotein TrbK</fullName>
    </recommendedName>
</protein>
<evidence type="ECO:0000256" key="1">
    <source>
        <dbReference type="SAM" id="SignalP"/>
    </source>
</evidence>
<feature type="signal peptide" evidence="1">
    <location>
        <begin position="1"/>
        <end position="19"/>
    </location>
</feature>
<dbReference type="EMBL" id="JAKNRV010000014">
    <property type="protein sequence ID" value="MCK1783426.1"/>
    <property type="molecule type" value="Genomic_DNA"/>
</dbReference>
<accession>A0ABT0ECI3</accession>
<reference evidence="2 3" key="1">
    <citation type="submission" date="2022-02" db="EMBL/GenBank/DDBJ databases">
        <title>Comparative genomics of the first Antarctic Pseudomonas spp. capable of biotransforming 2,4,6-Trinitrotoluene.</title>
        <authorList>
            <person name="Cabrera M.A."/>
            <person name="Marquez S.L."/>
            <person name="Perez-Donoso J.M."/>
        </authorList>
    </citation>
    <scope>NUCLEOTIDE SEQUENCE [LARGE SCALE GENOMIC DNA]</scope>
    <source>
        <strain evidence="2 3">TNT11</strain>
    </source>
</reference>
<keyword evidence="3" id="KW-1185">Reference proteome</keyword>
<evidence type="ECO:0000313" key="3">
    <source>
        <dbReference type="Proteomes" id="UP001317085"/>
    </source>
</evidence>
<gene>
    <name evidence="2" type="ORF">L9Z73_03335</name>
</gene>
<proteinExistence type="predicted"/>
<comment type="caution">
    <text evidence="2">The sequence shown here is derived from an EMBL/GenBank/DDBJ whole genome shotgun (WGS) entry which is preliminary data.</text>
</comment>
<evidence type="ECO:0000313" key="2">
    <source>
        <dbReference type="EMBL" id="MCK1783426.1"/>
    </source>
</evidence>
<dbReference type="Proteomes" id="UP001317085">
    <property type="component" value="Unassembled WGS sequence"/>
</dbReference>
<dbReference type="RefSeq" id="WP_247396328.1">
    <property type="nucleotide sequence ID" value="NZ_JAKNRV010000014.1"/>
</dbReference>
<name>A0ABT0ECI3_9PSED</name>
<feature type="chain" id="PRO_5047371106" description="Entry exclusion lipoprotein TrbK" evidence="1">
    <location>
        <begin position="20"/>
        <end position="71"/>
    </location>
</feature>
<organism evidence="2 3">
    <name type="scientific">Pseudomonas emilianonis</name>
    <dbReference type="NCBI Taxonomy" id="2915812"/>
    <lineage>
        <taxon>Bacteria</taxon>
        <taxon>Pseudomonadati</taxon>
        <taxon>Pseudomonadota</taxon>
        <taxon>Gammaproteobacteria</taxon>
        <taxon>Pseudomonadales</taxon>
        <taxon>Pseudomonadaceae</taxon>
        <taxon>Pseudomonas</taxon>
    </lineage>
</organism>
<keyword evidence="1" id="KW-0732">Signal</keyword>
<evidence type="ECO:0008006" key="4">
    <source>
        <dbReference type="Google" id="ProtNLM"/>
    </source>
</evidence>
<sequence>MKPSHLASAAILVAVASIAAYVSHNETKAWDEFAVAHRCKSAGEVDRRQFTELFTPKKVAWTCDDGETYLR</sequence>